<evidence type="ECO:0000256" key="1">
    <source>
        <dbReference type="SAM" id="MobiDB-lite"/>
    </source>
</evidence>
<keyword evidence="3" id="KW-1185">Reference proteome</keyword>
<dbReference type="RefSeq" id="WP_246306455.1">
    <property type="nucleotide sequence ID" value="NZ_BSEW01000002.1"/>
</dbReference>
<feature type="region of interest" description="Disordered" evidence="1">
    <location>
        <begin position="1"/>
        <end position="102"/>
    </location>
</feature>
<dbReference type="Pfam" id="PF20242">
    <property type="entry name" value="Emfourin"/>
    <property type="match status" value="1"/>
</dbReference>
<gene>
    <name evidence="2" type="ORF">BJ984_002256</name>
</gene>
<feature type="region of interest" description="Disordered" evidence="1">
    <location>
        <begin position="120"/>
        <end position="150"/>
    </location>
</feature>
<evidence type="ECO:0000313" key="3">
    <source>
        <dbReference type="Proteomes" id="UP000549913"/>
    </source>
</evidence>
<dbReference type="InterPro" id="IPR049457">
    <property type="entry name" value="Emfourin"/>
</dbReference>
<dbReference type="EMBL" id="JACCBM010000001">
    <property type="protein sequence ID" value="NYD71098.1"/>
    <property type="molecule type" value="Genomic_DNA"/>
</dbReference>
<reference evidence="2 3" key="1">
    <citation type="submission" date="2020-07" db="EMBL/GenBank/DDBJ databases">
        <title>Sequencing the genomes of 1000 actinobacteria strains.</title>
        <authorList>
            <person name="Klenk H.-P."/>
        </authorList>
    </citation>
    <scope>NUCLEOTIDE SEQUENCE [LARGE SCALE GENOMIC DNA]</scope>
    <source>
        <strain evidence="2 3">DSM 26474</strain>
    </source>
</reference>
<comment type="caution">
    <text evidence="2">The sequence shown here is derived from an EMBL/GenBank/DDBJ whole genome shotgun (WGS) entry which is preliminary data.</text>
</comment>
<protein>
    <submittedName>
        <fullName evidence="2">Uncharacterized protein</fullName>
    </submittedName>
</protein>
<proteinExistence type="predicted"/>
<feature type="compositionally biased region" description="Basic and acidic residues" evidence="1">
    <location>
        <begin position="122"/>
        <end position="150"/>
    </location>
</feature>
<organism evidence="2 3">
    <name type="scientific">Herbiconiux flava</name>
    <dbReference type="NCBI Taxonomy" id="881268"/>
    <lineage>
        <taxon>Bacteria</taxon>
        <taxon>Bacillati</taxon>
        <taxon>Actinomycetota</taxon>
        <taxon>Actinomycetes</taxon>
        <taxon>Micrococcales</taxon>
        <taxon>Microbacteriaceae</taxon>
        <taxon>Herbiconiux</taxon>
    </lineage>
</organism>
<feature type="compositionally biased region" description="Gly residues" evidence="1">
    <location>
        <begin position="89"/>
        <end position="100"/>
    </location>
</feature>
<accession>A0A852SQB2</accession>
<feature type="compositionally biased region" description="Low complexity" evidence="1">
    <location>
        <begin position="28"/>
        <end position="37"/>
    </location>
</feature>
<dbReference type="Proteomes" id="UP000549913">
    <property type="component" value="Unassembled WGS sequence"/>
</dbReference>
<evidence type="ECO:0000313" key="2">
    <source>
        <dbReference type="EMBL" id="NYD71098.1"/>
    </source>
</evidence>
<dbReference type="AlphaFoldDB" id="A0A852SQB2"/>
<sequence>MTDQTPPEPDTEPARAPQPVGDDGDAGAGAPESAAGGRELRITVARSGGVAGMSPKWSIEASEENDVDSWLSLVESCPWDAPDPADGSGASGADGDGDGASGADRFVYTIRVLVDAPDEPEVEHGARVPEQHLDGPWRDLVDRVKDASRR</sequence>
<name>A0A852SQB2_9MICO</name>